<reference evidence="2" key="1">
    <citation type="journal article" date="2013" name="Stand. Genomic Sci.">
        <title>Genome sequence of the thermophilic fresh-water bacterium Spirochaeta caldaria type strain (H1(T)), reclassification of Spirochaeta caldaria, Spirochaeta stenostrepta, and Spirochaeta zuelzerae in the genus Treponema as Treponema caldaria comb. nov., Treponema stenostrepta comb. nov., and Treponema zuelzerae comb. nov., and emendation of the genus Treponema.</title>
        <authorList>
            <person name="Abt B."/>
            <person name="Goker M."/>
            <person name="Scheuner C."/>
            <person name="Han C."/>
            <person name="Lu M."/>
            <person name="Misra M."/>
            <person name="Lapidus A."/>
            <person name="Nolan M."/>
            <person name="Lucas S."/>
            <person name="Hammon N."/>
            <person name="Deshpande S."/>
            <person name="Cheng J.F."/>
            <person name="Tapia R."/>
            <person name="Goodwin L.A."/>
            <person name="Pitluck S."/>
            <person name="Liolios K."/>
            <person name="Pagani I."/>
            <person name="Ivanova N."/>
            <person name="Mavromatis K."/>
            <person name="Mikhailova N."/>
            <person name="Huntemann M."/>
            <person name="Pati A."/>
            <person name="Chen A."/>
            <person name="Palaniappan K."/>
            <person name="Land M."/>
            <person name="Hauser L."/>
            <person name="Jeffries C.D."/>
            <person name="Rohde M."/>
            <person name="Spring S."/>
            <person name="Gronow S."/>
            <person name="Detter J.C."/>
            <person name="Bristow J."/>
            <person name="Eisen J.A."/>
            <person name="Markowitz V."/>
            <person name="Hugenholtz P."/>
            <person name="Kyrpides N.C."/>
            <person name="Woyke T."/>
            <person name="Klenk H.P."/>
        </authorList>
    </citation>
    <scope>NUCLEOTIDE SEQUENCE</scope>
    <source>
        <strain evidence="2">ATCC 51460 / DSM 7334 / H1</strain>
    </source>
</reference>
<dbReference type="OrthoDB" id="573854at2"/>
<dbReference type="InterPro" id="IPR035069">
    <property type="entry name" value="TTHA1013/TTHA0281-like"/>
</dbReference>
<dbReference type="KEGG" id="scd:Spica_2396"/>
<dbReference type="EMBL" id="CP002868">
    <property type="protein sequence ID" value="AEJ20506.1"/>
    <property type="molecule type" value="Genomic_DNA"/>
</dbReference>
<dbReference type="RefSeq" id="WP_013969787.1">
    <property type="nucleotide sequence ID" value="NC_015732.1"/>
</dbReference>
<gene>
    <name evidence="1" type="ordered locus">Spica_2396</name>
</gene>
<organism evidence="1 2">
    <name type="scientific">Gracilinema caldarium (strain ATCC 51460 / DSM 7334 / H1)</name>
    <name type="common">Treponema caldarium</name>
    <dbReference type="NCBI Taxonomy" id="744872"/>
    <lineage>
        <taxon>Bacteria</taxon>
        <taxon>Pseudomonadati</taxon>
        <taxon>Spirochaetota</taxon>
        <taxon>Spirochaetia</taxon>
        <taxon>Spirochaetales</taxon>
        <taxon>Breznakiellaceae</taxon>
        <taxon>Gracilinema</taxon>
    </lineage>
</organism>
<name>F8F459_GRAC1</name>
<dbReference type="STRING" id="744872.Spica_2396"/>
<accession>F8F459</accession>
<protein>
    <submittedName>
        <fullName evidence="1">Uncharacterized protein family UPF0150</fullName>
    </submittedName>
</protein>
<dbReference type="HOGENOM" id="CLU_2786025_0_0_12"/>
<sequence length="69" mass="7793">MKKEINFIIWKEGDLFVAQCLNVDVSTFGSSIEEATNNIKEAVELYFENEQIDIPHISTMLLGSETINA</sequence>
<evidence type="ECO:0000313" key="1">
    <source>
        <dbReference type="EMBL" id="AEJ20506.1"/>
    </source>
</evidence>
<keyword evidence="2" id="KW-1185">Reference proteome</keyword>
<dbReference type="eggNOG" id="COG1598">
    <property type="taxonomic scope" value="Bacteria"/>
</dbReference>
<dbReference type="Proteomes" id="UP000000503">
    <property type="component" value="Chromosome"/>
</dbReference>
<proteinExistence type="predicted"/>
<dbReference type="AlphaFoldDB" id="F8F459"/>
<dbReference type="Gene3D" id="3.30.160.250">
    <property type="match status" value="1"/>
</dbReference>
<dbReference type="SUPFAM" id="SSF143100">
    <property type="entry name" value="TTHA1013/TTHA0281-like"/>
    <property type="match status" value="1"/>
</dbReference>
<evidence type="ECO:0000313" key="2">
    <source>
        <dbReference type="Proteomes" id="UP000000503"/>
    </source>
</evidence>